<evidence type="ECO:0000313" key="3">
    <source>
        <dbReference type="Proteomes" id="UP000235786"/>
    </source>
</evidence>
<dbReference type="Proteomes" id="UP000235786">
    <property type="component" value="Unassembled WGS sequence"/>
</dbReference>
<sequence length="273" mass="28745">MASSLPSTRQLFTSILNTLSAPTPHQPSTIVNEPYSTLSNPLKNIPSSQRALLTTLHVLFPPPMLLQALDLLDRGLVLRVIENSPSSTVNPSEILREEEATGPSVYPPQANIHLAPSTPPAPGAGEAEAGKEKGKRNAVYRVRTSQPPKSRFRDSGGGMAGSNIYTVRLQAWNCSCAAFAFSAFPGGFGGSGKAAWKMGGEEDGVGGVGREGEREGWGFGGLSFDGREGGGKGVPVCKHLVACLLGERWGVLGGYIKEREVSREEMGGVSAEG</sequence>
<dbReference type="EMBL" id="KZ613947">
    <property type="protein sequence ID" value="PMD38999.1"/>
    <property type="molecule type" value="Genomic_DNA"/>
</dbReference>
<organism evidence="2 3">
    <name type="scientific">Hyaloscypha variabilis (strain UAMH 11265 / GT02V1 / F)</name>
    <name type="common">Meliniomyces variabilis</name>
    <dbReference type="NCBI Taxonomy" id="1149755"/>
    <lineage>
        <taxon>Eukaryota</taxon>
        <taxon>Fungi</taxon>
        <taxon>Dikarya</taxon>
        <taxon>Ascomycota</taxon>
        <taxon>Pezizomycotina</taxon>
        <taxon>Leotiomycetes</taxon>
        <taxon>Helotiales</taxon>
        <taxon>Hyaloscyphaceae</taxon>
        <taxon>Hyaloscypha</taxon>
        <taxon>Hyaloscypha variabilis</taxon>
    </lineage>
</organism>
<evidence type="ECO:0000256" key="1">
    <source>
        <dbReference type="SAM" id="MobiDB-lite"/>
    </source>
</evidence>
<dbReference type="STRING" id="1149755.A0A2J6RKI9"/>
<keyword evidence="3" id="KW-1185">Reference proteome</keyword>
<reference evidence="2 3" key="1">
    <citation type="submission" date="2016-04" db="EMBL/GenBank/DDBJ databases">
        <title>A degradative enzymes factory behind the ericoid mycorrhizal symbiosis.</title>
        <authorList>
            <consortium name="DOE Joint Genome Institute"/>
            <person name="Martino E."/>
            <person name="Morin E."/>
            <person name="Grelet G."/>
            <person name="Kuo A."/>
            <person name="Kohler A."/>
            <person name="Daghino S."/>
            <person name="Barry K."/>
            <person name="Choi C."/>
            <person name="Cichocki N."/>
            <person name="Clum A."/>
            <person name="Copeland A."/>
            <person name="Hainaut M."/>
            <person name="Haridas S."/>
            <person name="Labutti K."/>
            <person name="Lindquist E."/>
            <person name="Lipzen A."/>
            <person name="Khouja H.-R."/>
            <person name="Murat C."/>
            <person name="Ohm R."/>
            <person name="Olson A."/>
            <person name="Spatafora J."/>
            <person name="Veneault-Fourrey C."/>
            <person name="Henrissat B."/>
            <person name="Grigoriev I."/>
            <person name="Martin F."/>
            <person name="Perotto S."/>
        </authorList>
    </citation>
    <scope>NUCLEOTIDE SEQUENCE [LARGE SCALE GENOMIC DNA]</scope>
    <source>
        <strain evidence="2 3">F</strain>
    </source>
</reference>
<feature type="region of interest" description="Disordered" evidence="1">
    <location>
        <begin position="98"/>
        <end position="156"/>
    </location>
</feature>
<dbReference type="AlphaFoldDB" id="A0A2J6RKI9"/>
<dbReference type="OrthoDB" id="74545at2759"/>
<gene>
    <name evidence="2" type="ORF">L207DRAFT_567333</name>
</gene>
<protein>
    <recommendedName>
        <fullName evidence="4">SWIM-type domain-containing protein</fullName>
    </recommendedName>
</protein>
<name>A0A2J6RKI9_HYAVF</name>
<accession>A0A2J6RKI9</accession>
<proteinExistence type="predicted"/>
<evidence type="ECO:0000313" key="2">
    <source>
        <dbReference type="EMBL" id="PMD38999.1"/>
    </source>
</evidence>
<evidence type="ECO:0008006" key="4">
    <source>
        <dbReference type="Google" id="ProtNLM"/>
    </source>
</evidence>